<organism evidence="2 3">
    <name type="scientific">Methylobacterium jeotgali</name>
    <dbReference type="NCBI Taxonomy" id="381630"/>
    <lineage>
        <taxon>Bacteria</taxon>
        <taxon>Pseudomonadati</taxon>
        <taxon>Pseudomonadota</taxon>
        <taxon>Alphaproteobacteria</taxon>
        <taxon>Hyphomicrobiales</taxon>
        <taxon>Methylobacteriaceae</taxon>
        <taxon>Methylobacterium</taxon>
    </lineage>
</organism>
<reference evidence="2" key="2">
    <citation type="submission" date="2021-08" db="EMBL/GenBank/DDBJ databases">
        <authorList>
            <person name="Tani A."/>
            <person name="Ola A."/>
            <person name="Ogura Y."/>
            <person name="Katsura K."/>
            <person name="Hayashi T."/>
        </authorList>
    </citation>
    <scope>NUCLEOTIDE SEQUENCE</scope>
    <source>
        <strain evidence="2">LMG 23639</strain>
    </source>
</reference>
<protein>
    <submittedName>
        <fullName evidence="2">Uncharacterized protein</fullName>
    </submittedName>
</protein>
<evidence type="ECO:0000313" key="2">
    <source>
        <dbReference type="EMBL" id="GJE07082.1"/>
    </source>
</evidence>
<evidence type="ECO:0000313" key="3">
    <source>
        <dbReference type="Proteomes" id="UP001055102"/>
    </source>
</evidence>
<proteinExistence type="predicted"/>
<name>A0ABQ4SV80_9HYPH</name>
<evidence type="ECO:0000256" key="1">
    <source>
        <dbReference type="SAM" id="MobiDB-lite"/>
    </source>
</evidence>
<gene>
    <name evidence="2" type="ORF">AOPFMNJM_2406</name>
</gene>
<dbReference type="EMBL" id="BPQR01000040">
    <property type="protein sequence ID" value="GJE07082.1"/>
    <property type="molecule type" value="Genomic_DNA"/>
</dbReference>
<dbReference type="Proteomes" id="UP001055102">
    <property type="component" value="Unassembled WGS sequence"/>
</dbReference>
<comment type="caution">
    <text evidence="2">The sequence shown here is derived from an EMBL/GenBank/DDBJ whole genome shotgun (WGS) entry which is preliminary data.</text>
</comment>
<sequence>MANNPLAYSANPSVSVSELLFGKRTQHRARGAYMTAEREGRAADALVKRLERLAAGPAPDHLVHRRRGRAGQAGVAGRRHLP</sequence>
<feature type="region of interest" description="Disordered" evidence="1">
    <location>
        <begin position="57"/>
        <end position="82"/>
    </location>
</feature>
<keyword evidence="3" id="KW-1185">Reference proteome</keyword>
<reference evidence="2" key="1">
    <citation type="journal article" date="2021" name="Front. Microbiol.">
        <title>Comprehensive Comparative Genomics and Phenotyping of Methylobacterium Species.</title>
        <authorList>
            <person name="Alessa O."/>
            <person name="Ogura Y."/>
            <person name="Fujitani Y."/>
            <person name="Takami H."/>
            <person name="Hayashi T."/>
            <person name="Sahin N."/>
            <person name="Tani A."/>
        </authorList>
    </citation>
    <scope>NUCLEOTIDE SEQUENCE</scope>
    <source>
        <strain evidence="2">LMG 23639</strain>
    </source>
</reference>
<dbReference type="RefSeq" id="WP_238276084.1">
    <property type="nucleotide sequence ID" value="NZ_BPQR01000040.1"/>
</dbReference>
<accession>A0ABQ4SV80</accession>